<dbReference type="EMBL" id="CM031840">
    <property type="protein sequence ID" value="KAG6671755.1"/>
    <property type="molecule type" value="Genomic_DNA"/>
</dbReference>
<sequence length="77" mass="8912">MELIKGTEETVEAEFGRPRFIPKKGSVFPRKRRSVKMMVFYSILKSIATHLCCLSHHPKIPAENYAKNVKIFPHQGR</sequence>
<gene>
    <name evidence="1" type="ORF">I3842_16G020600</name>
</gene>
<organism evidence="1 2">
    <name type="scientific">Carya illinoinensis</name>
    <name type="common">Pecan</name>
    <dbReference type="NCBI Taxonomy" id="32201"/>
    <lineage>
        <taxon>Eukaryota</taxon>
        <taxon>Viridiplantae</taxon>
        <taxon>Streptophyta</taxon>
        <taxon>Embryophyta</taxon>
        <taxon>Tracheophyta</taxon>
        <taxon>Spermatophyta</taxon>
        <taxon>Magnoliopsida</taxon>
        <taxon>eudicotyledons</taxon>
        <taxon>Gunneridae</taxon>
        <taxon>Pentapetalae</taxon>
        <taxon>rosids</taxon>
        <taxon>fabids</taxon>
        <taxon>Fagales</taxon>
        <taxon>Juglandaceae</taxon>
        <taxon>Carya</taxon>
    </lineage>
</organism>
<evidence type="ECO:0000313" key="2">
    <source>
        <dbReference type="Proteomes" id="UP000811246"/>
    </source>
</evidence>
<accession>A0A922D8A5</accession>
<reference evidence="1" key="1">
    <citation type="submission" date="2021-01" db="EMBL/GenBank/DDBJ databases">
        <authorList>
            <person name="Lovell J.T."/>
            <person name="Bentley N."/>
            <person name="Bhattarai G."/>
            <person name="Jenkins J.W."/>
            <person name="Sreedasyam A."/>
            <person name="Alarcon Y."/>
            <person name="Bock C."/>
            <person name="Boston L."/>
            <person name="Carlson J."/>
            <person name="Cervantes K."/>
            <person name="Clermont K."/>
            <person name="Krom N."/>
            <person name="Kubenka K."/>
            <person name="Mamidi S."/>
            <person name="Mattison C."/>
            <person name="Monteros M."/>
            <person name="Pisani C."/>
            <person name="Plott C."/>
            <person name="Rajasekar S."/>
            <person name="Rhein H.S."/>
            <person name="Rohla C."/>
            <person name="Song M."/>
            <person name="Hilaire R.S."/>
            <person name="Shu S."/>
            <person name="Wells L."/>
            <person name="Wang X."/>
            <person name="Webber J."/>
            <person name="Heerema R.J."/>
            <person name="Klein P."/>
            <person name="Conner P."/>
            <person name="Grauke L."/>
            <person name="Grimwood J."/>
            <person name="Schmutz J."/>
            <person name="Randall J.J."/>
        </authorList>
    </citation>
    <scope>NUCLEOTIDE SEQUENCE</scope>
    <source>
        <tissue evidence="1">Leaf</tissue>
    </source>
</reference>
<name>A0A922D8A5_CARIL</name>
<evidence type="ECO:0000313" key="1">
    <source>
        <dbReference type="EMBL" id="KAG6671755.1"/>
    </source>
</evidence>
<dbReference type="Proteomes" id="UP000811246">
    <property type="component" value="Chromosome 16"/>
</dbReference>
<proteinExistence type="predicted"/>
<protein>
    <submittedName>
        <fullName evidence="1">Uncharacterized protein</fullName>
    </submittedName>
</protein>
<comment type="caution">
    <text evidence="1">The sequence shown here is derived from an EMBL/GenBank/DDBJ whole genome shotgun (WGS) entry which is preliminary data.</text>
</comment>
<dbReference type="AlphaFoldDB" id="A0A922D8A5"/>